<feature type="region of interest" description="Disordered" evidence="6">
    <location>
        <begin position="338"/>
        <end position="388"/>
    </location>
</feature>
<accession>A0A843XUC5</accession>
<dbReference type="InterPro" id="IPR036638">
    <property type="entry name" value="HLH_DNA-bd_sf"/>
</dbReference>
<evidence type="ECO:0000313" key="8">
    <source>
        <dbReference type="EMBL" id="MQM22743.1"/>
    </source>
</evidence>
<reference evidence="8" key="1">
    <citation type="submission" date="2017-07" db="EMBL/GenBank/DDBJ databases">
        <title>Taro Niue Genome Assembly and Annotation.</title>
        <authorList>
            <person name="Atibalentja N."/>
            <person name="Keating K."/>
            <person name="Fields C.J."/>
        </authorList>
    </citation>
    <scope>NUCLEOTIDE SEQUENCE</scope>
    <source>
        <strain evidence="8">Niue_2</strain>
        <tissue evidence="8">Leaf</tissue>
    </source>
</reference>
<comment type="subcellular location">
    <subcellularLocation>
        <location evidence="1">Nucleus</location>
    </subcellularLocation>
</comment>
<dbReference type="GO" id="GO:0046983">
    <property type="term" value="F:protein dimerization activity"/>
    <property type="evidence" value="ECO:0007669"/>
    <property type="project" value="InterPro"/>
</dbReference>
<dbReference type="InterPro" id="IPR011598">
    <property type="entry name" value="bHLH_dom"/>
</dbReference>
<feature type="compositionally biased region" description="Polar residues" evidence="6">
    <location>
        <begin position="379"/>
        <end position="388"/>
    </location>
</feature>
<dbReference type="InterPro" id="IPR024097">
    <property type="entry name" value="bHLH_ZIP_TF"/>
</dbReference>
<dbReference type="PANTHER" id="PTHR12565">
    <property type="entry name" value="STEROL REGULATORY ELEMENT-BINDING PROTEIN"/>
    <property type="match status" value="1"/>
</dbReference>
<evidence type="ECO:0000313" key="9">
    <source>
        <dbReference type="Proteomes" id="UP000652761"/>
    </source>
</evidence>
<keyword evidence="9" id="KW-1185">Reference proteome</keyword>
<dbReference type="Gene3D" id="4.10.280.10">
    <property type="entry name" value="Helix-loop-helix DNA-binding domain"/>
    <property type="match status" value="1"/>
</dbReference>
<dbReference type="PANTHER" id="PTHR12565:SF431">
    <property type="entry name" value="TRANSCRIPTION FACTOR BHLH137"/>
    <property type="match status" value="1"/>
</dbReference>
<evidence type="ECO:0000256" key="5">
    <source>
        <dbReference type="ARBA" id="ARBA00023242"/>
    </source>
</evidence>
<keyword evidence="5" id="KW-0539">Nucleus</keyword>
<dbReference type="GO" id="GO:0003700">
    <property type="term" value="F:DNA-binding transcription factor activity"/>
    <property type="evidence" value="ECO:0007669"/>
    <property type="project" value="TreeGrafter"/>
</dbReference>
<keyword evidence="4" id="KW-0804">Transcription</keyword>
<comment type="similarity">
    <text evidence="2">Belongs to the bHLH protein family.</text>
</comment>
<feature type="domain" description="BHLH" evidence="7">
    <location>
        <begin position="186"/>
        <end position="236"/>
    </location>
</feature>
<evidence type="ECO:0000256" key="6">
    <source>
        <dbReference type="SAM" id="MobiDB-lite"/>
    </source>
</evidence>
<evidence type="ECO:0000256" key="3">
    <source>
        <dbReference type="ARBA" id="ARBA00023015"/>
    </source>
</evidence>
<name>A0A843XUC5_COLES</name>
<feature type="region of interest" description="Disordered" evidence="6">
    <location>
        <begin position="86"/>
        <end position="192"/>
    </location>
</feature>
<dbReference type="OrthoDB" id="1928604at2759"/>
<dbReference type="AlphaFoldDB" id="A0A843XUC5"/>
<sequence>MQMAGFPYQHHLPYYSPDFAYLFPFDQLPLPSAQQEAGDTVSAISCLPSYYPTFDAALGDVFPWENFSKVNAGTSSISAITALSTPTPESSISFESNRMVPFGDRSKITTSSSSARQGEAEPKTQRCGQKKRKDGQRCNSESSQSKDPEAGKSKKQRKRSCAKAEEKKAPHQIPTGYIHVRAKRGEATDSHSLAERVRRERIREKMKMLQDLVPGCDKVVGKALLLEEIINYVQSLQNQVEVRRGHLRNSSASSGGPKFLISSHLPPSLLMSDLGVLTTLQFLSMKLASMDPMGYDFGLQFDDYMAQTDQKLEDMSPGLPNVQRTGHVQPTAIADATKSYPLEGSTPPYLLHDQQGPSSLLQERGQPIPPSEDRPSCSLGKNQGSAVT</sequence>
<dbReference type="GO" id="GO:0005634">
    <property type="term" value="C:nucleus"/>
    <property type="evidence" value="ECO:0007669"/>
    <property type="project" value="UniProtKB-SubCell"/>
</dbReference>
<feature type="compositionally biased region" description="Basic and acidic residues" evidence="6">
    <location>
        <begin position="183"/>
        <end position="192"/>
    </location>
</feature>
<comment type="caution">
    <text evidence="8">The sequence shown here is derived from an EMBL/GenBank/DDBJ whole genome shotgun (WGS) entry which is preliminary data.</text>
</comment>
<dbReference type="SUPFAM" id="SSF47459">
    <property type="entry name" value="HLH, helix-loop-helix DNA-binding domain"/>
    <property type="match status" value="1"/>
</dbReference>
<evidence type="ECO:0000256" key="1">
    <source>
        <dbReference type="ARBA" id="ARBA00004123"/>
    </source>
</evidence>
<protein>
    <recommendedName>
        <fullName evidence="7">BHLH domain-containing protein</fullName>
    </recommendedName>
</protein>
<dbReference type="Pfam" id="PF00010">
    <property type="entry name" value="HLH"/>
    <property type="match status" value="1"/>
</dbReference>
<dbReference type="EMBL" id="NMUH01013812">
    <property type="protein sequence ID" value="MQM22743.1"/>
    <property type="molecule type" value="Genomic_DNA"/>
</dbReference>
<keyword evidence="3" id="KW-0805">Transcription regulation</keyword>
<proteinExistence type="inferred from homology"/>
<dbReference type="PROSITE" id="PS50888">
    <property type="entry name" value="BHLH"/>
    <property type="match status" value="1"/>
</dbReference>
<evidence type="ECO:0000256" key="4">
    <source>
        <dbReference type="ARBA" id="ARBA00023163"/>
    </source>
</evidence>
<dbReference type="SMART" id="SM00353">
    <property type="entry name" value="HLH"/>
    <property type="match status" value="1"/>
</dbReference>
<organism evidence="8 9">
    <name type="scientific">Colocasia esculenta</name>
    <name type="common">Wild taro</name>
    <name type="synonym">Arum esculentum</name>
    <dbReference type="NCBI Taxonomy" id="4460"/>
    <lineage>
        <taxon>Eukaryota</taxon>
        <taxon>Viridiplantae</taxon>
        <taxon>Streptophyta</taxon>
        <taxon>Embryophyta</taxon>
        <taxon>Tracheophyta</taxon>
        <taxon>Spermatophyta</taxon>
        <taxon>Magnoliopsida</taxon>
        <taxon>Liliopsida</taxon>
        <taxon>Araceae</taxon>
        <taxon>Aroideae</taxon>
        <taxon>Colocasieae</taxon>
        <taxon>Colocasia</taxon>
    </lineage>
</organism>
<evidence type="ECO:0000256" key="2">
    <source>
        <dbReference type="ARBA" id="ARBA00005510"/>
    </source>
</evidence>
<dbReference type="Proteomes" id="UP000652761">
    <property type="component" value="Unassembled WGS sequence"/>
</dbReference>
<evidence type="ECO:0000259" key="7">
    <source>
        <dbReference type="PROSITE" id="PS50888"/>
    </source>
</evidence>
<gene>
    <name evidence="8" type="ORF">Taro_055800</name>
</gene>